<sequence>MKDYVLNIEKTEKGYQITVLKFGTIKVYEITEEPTEKLYRYIRHRRLNLLYNEVTSQDVKNEETYKFLTYKEVRKALNLN</sequence>
<evidence type="ECO:0000313" key="1">
    <source>
        <dbReference type="EMBL" id="PTK31850.1"/>
    </source>
</evidence>
<protein>
    <submittedName>
        <fullName evidence="1">Uncharacterized protein</fullName>
    </submittedName>
</protein>
<dbReference type="AlphaFoldDB" id="A0A974QNZ3"/>
<dbReference type="EMBL" id="PZHX01000003">
    <property type="protein sequence ID" value="PTK31850.1"/>
    <property type="molecule type" value="Genomic_DNA"/>
</dbReference>
<reference evidence="1 2" key="1">
    <citation type="journal article" date="2016" name="Front. Microbiol.">
        <title>Comprehensive Phylogenetic Analysis of Bovine Non-aureus Staphylococci Species Based on Whole-Genome Sequencing.</title>
        <authorList>
            <person name="Naushad S."/>
            <person name="Barkema H.W."/>
            <person name="Luby C."/>
            <person name="Condas L.A."/>
            <person name="Nobrega D.B."/>
            <person name="Carson D.A."/>
            <person name="De Buck J."/>
        </authorList>
    </citation>
    <scope>NUCLEOTIDE SEQUENCE [LARGE SCALE GENOMIC DNA]</scope>
    <source>
        <strain evidence="1 2">SNUC 5336</strain>
    </source>
</reference>
<organism evidence="1 2">
    <name type="scientific">Staphylococcus hominis</name>
    <dbReference type="NCBI Taxonomy" id="1290"/>
    <lineage>
        <taxon>Bacteria</taxon>
        <taxon>Bacillati</taxon>
        <taxon>Bacillota</taxon>
        <taxon>Bacilli</taxon>
        <taxon>Bacillales</taxon>
        <taxon>Staphylococcaceae</taxon>
        <taxon>Staphylococcus</taxon>
    </lineage>
</organism>
<evidence type="ECO:0000313" key="2">
    <source>
        <dbReference type="Proteomes" id="UP000241540"/>
    </source>
</evidence>
<dbReference type="Proteomes" id="UP000241540">
    <property type="component" value="Unassembled WGS sequence"/>
</dbReference>
<comment type="caution">
    <text evidence="1">The sequence shown here is derived from an EMBL/GenBank/DDBJ whole genome shotgun (WGS) entry which is preliminary data.</text>
</comment>
<accession>A0A974QNZ3</accession>
<dbReference type="RefSeq" id="WP_053040233.1">
    <property type="nucleotide sequence ID" value="NZ_CP093539.1"/>
</dbReference>
<gene>
    <name evidence="1" type="ORF">BUZ51_01925</name>
</gene>
<name>A0A974QNZ3_STAHO</name>
<proteinExistence type="predicted"/>